<dbReference type="SUPFAM" id="SSF109604">
    <property type="entry name" value="HD-domain/PDEase-like"/>
    <property type="match status" value="1"/>
</dbReference>
<dbReference type="InterPro" id="IPR006674">
    <property type="entry name" value="HD_domain"/>
</dbReference>
<evidence type="ECO:0000313" key="3">
    <source>
        <dbReference type="EMBL" id="NLP82424.1"/>
    </source>
</evidence>
<keyword evidence="4" id="KW-1185">Reference proteome</keyword>
<evidence type="ECO:0000313" key="4">
    <source>
        <dbReference type="Proteomes" id="UP001429745"/>
    </source>
</evidence>
<name>A0ABX1K5Y9_9MICO</name>
<dbReference type="Proteomes" id="UP001429745">
    <property type="component" value="Unassembled WGS sequence"/>
</dbReference>
<dbReference type="PROSITE" id="PS51831">
    <property type="entry name" value="HD"/>
    <property type="match status" value="1"/>
</dbReference>
<dbReference type="PANTHER" id="PTHR47545">
    <property type="entry name" value="MULTIFUNCTIONAL CCA PROTEIN"/>
    <property type="match status" value="1"/>
</dbReference>
<gene>
    <name evidence="3" type="ORF">HF576_01030</name>
</gene>
<protein>
    <submittedName>
        <fullName evidence="3">HD domain-containing protein</fullName>
    </submittedName>
</protein>
<dbReference type="Gene3D" id="1.10.3090.10">
    <property type="entry name" value="cca-adding enzyme, domain 2"/>
    <property type="match status" value="1"/>
</dbReference>
<dbReference type="Pfam" id="PF01966">
    <property type="entry name" value="HD"/>
    <property type="match status" value="1"/>
</dbReference>
<sequence>MTAATAPADRARGDQLRAILRGPGVPSKQLRDGGLIDGIPELAALGRTPQDPTWHPEGDVLVHSLWAADLAAQHADETAAPTPADSRELLVLAALWHDIGKPETTQRRNGRITSYGHAERGAEIAASLGRRLGLPDPLVRAASAIIATHMAHVSVAGRPSPKAVKRLRDRLRAAGASLEEWAVVVRCDGDARGAAARPDASIPWLRVAATLPPLRES</sequence>
<dbReference type="RefSeq" id="WP_168910934.1">
    <property type="nucleotide sequence ID" value="NZ_JABACI010000001.1"/>
</dbReference>
<proteinExistence type="predicted"/>
<feature type="domain" description="HD" evidence="2">
    <location>
        <begin position="60"/>
        <end position="174"/>
    </location>
</feature>
<reference evidence="3 4" key="1">
    <citation type="submission" date="2020-04" db="EMBL/GenBank/DDBJ databases">
        <title>CFH 90308 Microbacterium sp.</title>
        <authorList>
            <person name="Nie G."/>
            <person name="Ming H."/>
            <person name="Xia T."/>
        </authorList>
    </citation>
    <scope>NUCLEOTIDE SEQUENCE [LARGE SCALE GENOMIC DNA]</scope>
    <source>
        <strain evidence="3 4">CFH 90308</strain>
    </source>
</reference>
<organism evidence="3 4">
    <name type="scientific">Microbacterium salsuginis</name>
    <dbReference type="NCBI Taxonomy" id="2722803"/>
    <lineage>
        <taxon>Bacteria</taxon>
        <taxon>Bacillati</taxon>
        <taxon>Actinomycetota</taxon>
        <taxon>Actinomycetes</taxon>
        <taxon>Micrococcales</taxon>
        <taxon>Microbacteriaceae</taxon>
        <taxon>Microbacterium</taxon>
    </lineage>
</organism>
<evidence type="ECO:0000256" key="1">
    <source>
        <dbReference type="ARBA" id="ARBA00022741"/>
    </source>
</evidence>
<accession>A0ABX1K5Y9</accession>
<dbReference type="InterPro" id="IPR050124">
    <property type="entry name" value="tRNA_CCA-adding_enzyme"/>
</dbReference>
<dbReference type="NCBIfam" id="TIGR00277">
    <property type="entry name" value="HDIG"/>
    <property type="match status" value="1"/>
</dbReference>
<comment type="caution">
    <text evidence="3">The sequence shown here is derived from an EMBL/GenBank/DDBJ whole genome shotgun (WGS) entry which is preliminary data.</text>
</comment>
<evidence type="ECO:0000259" key="2">
    <source>
        <dbReference type="PROSITE" id="PS51831"/>
    </source>
</evidence>
<dbReference type="InterPro" id="IPR006675">
    <property type="entry name" value="HDIG_dom"/>
</dbReference>
<keyword evidence="1" id="KW-0547">Nucleotide-binding</keyword>
<dbReference type="EMBL" id="JABACI010000001">
    <property type="protein sequence ID" value="NLP82424.1"/>
    <property type="molecule type" value="Genomic_DNA"/>
</dbReference>